<dbReference type="PATRIC" id="fig|749414.3.peg.9196"/>
<sequence length="239" mass="26701">MMDLWVFTSMTCDKSAKFTPTTHRTRRNEDGHHVQERAEQTRRTLLEAAASLFDERGYAGTSISDIAARSGHTSGAIYFHYASKEKLALAVVEGHFATWPPLIEQYTATDTPALERLVRLSFAVARAFRDDIVVRAGARLWTERTLIAAPLPPPFVGWIDAVTEMLERAHAEGDLAPHIDPERAARTVVCAFFGVHTVSEALDRRRSIEDHLADLWALLLPSLQTRPIAAELFPMARQA</sequence>
<evidence type="ECO:0000256" key="1">
    <source>
        <dbReference type="ARBA" id="ARBA00023015"/>
    </source>
</evidence>
<dbReference type="Proteomes" id="UP000000377">
    <property type="component" value="Chromosome"/>
</dbReference>
<dbReference type="STRING" id="749414.SBI_08928"/>
<keyword evidence="2 4" id="KW-0238">DNA-binding</keyword>
<evidence type="ECO:0000256" key="3">
    <source>
        <dbReference type="ARBA" id="ARBA00023163"/>
    </source>
</evidence>
<dbReference type="InterPro" id="IPR050109">
    <property type="entry name" value="HTH-type_TetR-like_transc_reg"/>
</dbReference>
<dbReference type="Pfam" id="PF21935">
    <property type="entry name" value="TetR_C_45"/>
    <property type="match status" value="1"/>
</dbReference>
<dbReference type="GO" id="GO:0000976">
    <property type="term" value="F:transcription cis-regulatory region binding"/>
    <property type="evidence" value="ECO:0007669"/>
    <property type="project" value="TreeGrafter"/>
</dbReference>
<evidence type="ECO:0000256" key="2">
    <source>
        <dbReference type="ARBA" id="ARBA00023125"/>
    </source>
</evidence>
<evidence type="ECO:0000256" key="5">
    <source>
        <dbReference type="SAM" id="MobiDB-lite"/>
    </source>
</evidence>
<keyword evidence="3" id="KW-0804">Transcription</keyword>
<dbReference type="KEGG" id="sbh:SBI_08928"/>
<evidence type="ECO:0000313" key="7">
    <source>
        <dbReference type="EMBL" id="ADI12046.1"/>
    </source>
</evidence>
<dbReference type="PRINTS" id="PR00455">
    <property type="entry name" value="HTHTETR"/>
</dbReference>
<dbReference type="InterPro" id="IPR036271">
    <property type="entry name" value="Tet_transcr_reg_TetR-rel_C_sf"/>
</dbReference>
<dbReference type="eggNOG" id="COG1309">
    <property type="taxonomic scope" value="Bacteria"/>
</dbReference>
<proteinExistence type="predicted"/>
<dbReference type="InterPro" id="IPR054126">
    <property type="entry name" value="CprB_TetR_C"/>
</dbReference>
<name>D7C006_STRBB</name>
<organism evidence="7 8">
    <name type="scientific">Streptomyces bingchenggensis (strain BCW-1)</name>
    <dbReference type="NCBI Taxonomy" id="749414"/>
    <lineage>
        <taxon>Bacteria</taxon>
        <taxon>Bacillati</taxon>
        <taxon>Actinomycetota</taxon>
        <taxon>Actinomycetes</taxon>
        <taxon>Kitasatosporales</taxon>
        <taxon>Streptomycetaceae</taxon>
        <taxon>Streptomyces</taxon>
    </lineage>
</organism>
<feature type="DNA-binding region" description="H-T-H motif" evidence="4">
    <location>
        <begin position="62"/>
        <end position="81"/>
    </location>
</feature>
<feature type="compositionally biased region" description="Basic and acidic residues" evidence="5">
    <location>
        <begin position="27"/>
        <end position="38"/>
    </location>
</feature>
<dbReference type="Gene3D" id="1.10.357.10">
    <property type="entry name" value="Tetracycline Repressor, domain 2"/>
    <property type="match status" value="1"/>
</dbReference>
<evidence type="ECO:0000313" key="8">
    <source>
        <dbReference type="Proteomes" id="UP000000377"/>
    </source>
</evidence>
<dbReference type="PANTHER" id="PTHR30055">
    <property type="entry name" value="HTH-TYPE TRANSCRIPTIONAL REGULATOR RUTR"/>
    <property type="match status" value="1"/>
</dbReference>
<reference evidence="7 8" key="1">
    <citation type="journal article" date="2010" name="J. Bacteriol.">
        <title>Genome sequence of the milbemycin-producing bacterium Streptomyces bingchenggensis.</title>
        <authorList>
            <person name="Wang X.J."/>
            <person name="Yan Y.J."/>
            <person name="Zhang B."/>
            <person name="An J."/>
            <person name="Wang J.J."/>
            <person name="Tian J."/>
            <person name="Jiang L."/>
            <person name="Chen Y.H."/>
            <person name="Huang S.X."/>
            <person name="Yin M."/>
            <person name="Zhang J."/>
            <person name="Gao A.L."/>
            <person name="Liu C.X."/>
            <person name="Zhu Z.X."/>
            <person name="Xiang W.S."/>
        </authorList>
    </citation>
    <scope>NUCLEOTIDE SEQUENCE [LARGE SCALE GENOMIC DNA]</scope>
    <source>
        <strain evidence="7 8">BCW-1</strain>
    </source>
</reference>
<dbReference type="InterPro" id="IPR001647">
    <property type="entry name" value="HTH_TetR"/>
</dbReference>
<keyword evidence="8" id="KW-1185">Reference proteome</keyword>
<gene>
    <name evidence="7" type="ordered locus">SBI_08928</name>
</gene>
<keyword evidence="1" id="KW-0805">Transcription regulation</keyword>
<dbReference type="NCBIfam" id="NF041196">
    <property type="entry name" value="ScbR_bind_reg"/>
    <property type="match status" value="1"/>
</dbReference>
<dbReference type="SUPFAM" id="SSF46689">
    <property type="entry name" value="Homeodomain-like"/>
    <property type="match status" value="1"/>
</dbReference>
<dbReference type="InterPro" id="IPR047923">
    <property type="entry name" value="ArpA-like"/>
</dbReference>
<dbReference type="PROSITE" id="PS50977">
    <property type="entry name" value="HTH_TETR_2"/>
    <property type="match status" value="1"/>
</dbReference>
<feature type="domain" description="HTH tetR-type" evidence="6">
    <location>
        <begin position="39"/>
        <end position="99"/>
    </location>
</feature>
<dbReference type="Pfam" id="PF00440">
    <property type="entry name" value="TetR_N"/>
    <property type="match status" value="1"/>
</dbReference>
<dbReference type="AlphaFoldDB" id="D7C006"/>
<dbReference type="EMBL" id="CP002047">
    <property type="protein sequence ID" value="ADI12046.1"/>
    <property type="molecule type" value="Genomic_DNA"/>
</dbReference>
<dbReference type="HOGENOM" id="CLU_069356_8_0_11"/>
<accession>D7C006</accession>
<feature type="region of interest" description="Disordered" evidence="5">
    <location>
        <begin position="19"/>
        <end position="38"/>
    </location>
</feature>
<evidence type="ECO:0000256" key="4">
    <source>
        <dbReference type="PROSITE-ProRule" id="PRU00335"/>
    </source>
</evidence>
<dbReference type="SUPFAM" id="SSF48498">
    <property type="entry name" value="Tetracyclin repressor-like, C-terminal domain"/>
    <property type="match status" value="1"/>
</dbReference>
<evidence type="ECO:0000259" key="6">
    <source>
        <dbReference type="PROSITE" id="PS50977"/>
    </source>
</evidence>
<protein>
    <submittedName>
        <fullName evidence="7">TetR family transcriptional regulator</fullName>
    </submittedName>
</protein>
<dbReference type="InterPro" id="IPR009057">
    <property type="entry name" value="Homeodomain-like_sf"/>
</dbReference>
<dbReference type="GO" id="GO:0003700">
    <property type="term" value="F:DNA-binding transcription factor activity"/>
    <property type="evidence" value="ECO:0007669"/>
    <property type="project" value="TreeGrafter"/>
</dbReference>
<dbReference type="PANTHER" id="PTHR30055:SF234">
    <property type="entry name" value="HTH-TYPE TRANSCRIPTIONAL REGULATOR BETI"/>
    <property type="match status" value="1"/>
</dbReference>